<dbReference type="GO" id="GO:0006508">
    <property type="term" value="P:proteolysis"/>
    <property type="evidence" value="ECO:0007669"/>
    <property type="project" value="UniProtKB-KW"/>
</dbReference>
<reference evidence="11 12" key="1">
    <citation type="submission" date="2018-02" db="EMBL/GenBank/DDBJ databases">
        <title>Genomic Reconstructions from Amazon Rainforest and Pasture Soil Reveal Novel Insights into the Physiology of Candidate Phyla in Tropical Sites.</title>
        <authorList>
            <person name="Kroeger M.E."/>
            <person name="Delmont T."/>
            <person name="Eren A.M."/>
            <person name="Guo J."/>
            <person name="Meyer K.M."/>
            <person name="Khan K."/>
            <person name="Rodrigues J.L.M."/>
            <person name="Bohannan B.J.M."/>
            <person name="Tringe S."/>
            <person name="Borges C.D."/>
            <person name="Tiedje J."/>
            <person name="Tsai S.M."/>
            <person name="Nusslein K."/>
        </authorList>
    </citation>
    <scope>NUCLEOTIDE SEQUENCE [LARGE SCALE GENOMIC DNA]</scope>
    <source>
        <strain evidence="11">Amazon FNV 2010 28 9</strain>
    </source>
</reference>
<keyword evidence="7 10" id="KW-1133">Transmembrane helix</keyword>
<feature type="transmembrane region" description="Helical" evidence="10">
    <location>
        <begin position="109"/>
        <end position="129"/>
    </location>
</feature>
<dbReference type="PANTHER" id="PTHR33695">
    <property type="entry name" value="LIPOPROTEIN SIGNAL PEPTIDASE"/>
    <property type="match status" value="1"/>
</dbReference>
<accession>A0A317JPB3</accession>
<dbReference type="GO" id="GO:0016020">
    <property type="term" value="C:membrane"/>
    <property type="evidence" value="ECO:0007669"/>
    <property type="project" value="InterPro"/>
</dbReference>
<evidence type="ECO:0000313" key="12">
    <source>
        <dbReference type="Proteomes" id="UP000246104"/>
    </source>
</evidence>
<evidence type="ECO:0000313" key="11">
    <source>
        <dbReference type="EMBL" id="PWU23085.1"/>
    </source>
</evidence>
<name>A0A317JPB3_9BACT</name>
<evidence type="ECO:0000256" key="5">
    <source>
        <dbReference type="ARBA" id="ARBA00022750"/>
    </source>
</evidence>
<proteinExistence type="inferred from homology"/>
<dbReference type="Proteomes" id="UP000246104">
    <property type="component" value="Unassembled WGS sequence"/>
</dbReference>
<dbReference type="EMBL" id="PSRQ01000046">
    <property type="protein sequence ID" value="PWU23085.1"/>
    <property type="molecule type" value="Genomic_DNA"/>
</dbReference>
<evidence type="ECO:0000256" key="6">
    <source>
        <dbReference type="ARBA" id="ARBA00022801"/>
    </source>
</evidence>
<dbReference type="PRINTS" id="PR00781">
    <property type="entry name" value="LIPOSIGPTASE"/>
</dbReference>
<evidence type="ECO:0000256" key="1">
    <source>
        <dbReference type="ARBA" id="ARBA00006139"/>
    </source>
</evidence>
<keyword evidence="4 10" id="KW-0812">Transmembrane</keyword>
<feature type="transmembrane region" description="Helical" evidence="10">
    <location>
        <begin position="76"/>
        <end position="97"/>
    </location>
</feature>
<feature type="transmembrane region" description="Helical" evidence="10">
    <location>
        <begin position="44"/>
        <end position="64"/>
    </location>
</feature>
<protein>
    <submittedName>
        <fullName evidence="11">Uncharacterized protein</fullName>
    </submittedName>
</protein>
<evidence type="ECO:0000256" key="8">
    <source>
        <dbReference type="ARBA" id="ARBA00023136"/>
    </source>
</evidence>
<dbReference type="InterPro" id="IPR001872">
    <property type="entry name" value="Peptidase_A8"/>
</dbReference>
<keyword evidence="5" id="KW-0064">Aspartyl protease</keyword>
<dbReference type="AlphaFoldDB" id="A0A317JPB3"/>
<keyword evidence="6" id="KW-0378">Hydrolase</keyword>
<keyword evidence="3" id="KW-0645">Protease</keyword>
<keyword evidence="8 10" id="KW-0472">Membrane</keyword>
<dbReference type="PROSITE" id="PS00855">
    <property type="entry name" value="SPASE_II"/>
    <property type="match status" value="1"/>
</dbReference>
<keyword evidence="2" id="KW-1003">Cell membrane</keyword>
<organism evidence="11 12">
    <name type="scientific">Candidatus Cerribacteria bacterium 'Amazon FNV 2010 28 9'</name>
    <dbReference type="NCBI Taxonomy" id="2081795"/>
    <lineage>
        <taxon>Bacteria</taxon>
        <taxon>Candidatus Cerribacteria</taxon>
    </lineage>
</organism>
<gene>
    <name evidence="11" type="ORF">C5B42_04135</name>
</gene>
<evidence type="ECO:0000256" key="10">
    <source>
        <dbReference type="SAM" id="Phobius"/>
    </source>
</evidence>
<evidence type="ECO:0000256" key="9">
    <source>
        <dbReference type="RuleBase" id="RU004181"/>
    </source>
</evidence>
<comment type="caution">
    <text evidence="11">The sequence shown here is derived from an EMBL/GenBank/DDBJ whole genome shotgun (WGS) entry which is preliminary data.</text>
</comment>
<evidence type="ECO:0000256" key="4">
    <source>
        <dbReference type="ARBA" id="ARBA00022692"/>
    </source>
</evidence>
<evidence type="ECO:0000256" key="7">
    <source>
        <dbReference type="ARBA" id="ARBA00022989"/>
    </source>
</evidence>
<dbReference type="GO" id="GO:0004190">
    <property type="term" value="F:aspartic-type endopeptidase activity"/>
    <property type="evidence" value="ECO:0007669"/>
    <property type="project" value="UniProtKB-KW"/>
</dbReference>
<dbReference type="PANTHER" id="PTHR33695:SF1">
    <property type="entry name" value="LIPOPROTEIN SIGNAL PEPTIDASE"/>
    <property type="match status" value="1"/>
</dbReference>
<sequence>MTSSKRPFYRLVVFSSFLFALLSDQVLKLFVSQRVPVTINTGISFGWLSGNVVVLGLIVIYIAFFEFSCRYWHKPYPFASGLVLGGALSNIIDRIVIGGVRDFLPVPFLGIQNNLADWWIVLGLAWILYQTTFRGTKQTES</sequence>
<evidence type="ECO:0000256" key="2">
    <source>
        <dbReference type="ARBA" id="ARBA00022475"/>
    </source>
</evidence>
<comment type="similarity">
    <text evidence="1 9">Belongs to the peptidase A8 family.</text>
</comment>
<dbReference type="Pfam" id="PF01252">
    <property type="entry name" value="Peptidase_A8"/>
    <property type="match status" value="1"/>
</dbReference>
<evidence type="ECO:0000256" key="3">
    <source>
        <dbReference type="ARBA" id="ARBA00022670"/>
    </source>
</evidence>